<dbReference type="AlphaFoldDB" id="A0A8T1NGC6"/>
<dbReference type="EMBL" id="CM031823">
    <property type="protein sequence ID" value="KAG6627977.1"/>
    <property type="molecule type" value="Genomic_DNA"/>
</dbReference>
<accession>A0A8T1NGC6</accession>
<comment type="caution">
    <text evidence="1">The sequence shown here is derived from an EMBL/GenBank/DDBJ whole genome shotgun (WGS) entry which is preliminary data.</text>
</comment>
<dbReference type="Proteomes" id="UP000811609">
    <property type="component" value="Chromosome 15"/>
</dbReference>
<gene>
    <name evidence="1" type="ORF">CIPAW_15G167200</name>
</gene>
<protein>
    <submittedName>
        <fullName evidence="1">Uncharacterized protein</fullName>
    </submittedName>
</protein>
<reference evidence="1" key="1">
    <citation type="submission" date="2020-12" db="EMBL/GenBank/DDBJ databases">
        <title>WGS assembly of Carya illinoinensis cv. Pawnee.</title>
        <authorList>
            <person name="Platts A."/>
            <person name="Shu S."/>
            <person name="Wright S."/>
            <person name="Barry K."/>
            <person name="Edger P."/>
            <person name="Pires J.C."/>
            <person name="Schmutz J."/>
        </authorList>
    </citation>
    <scope>NUCLEOTIDE SEQUENCE</scope>
    <source>
        <tissue evidence="1">Leaf</tissue>
    </source>
</reference>
<evidence type="ECO:0000313" key="1">
    <source>
        <dbReference type="EMBL" id="KAG6627977.1"/>
    </source>
</evidence>
<sequence length="166" mass="19032">MDLKNLRTDLWLSIELEHKSWIGFSHNAQVQLCRRALFVPLDTDPTQVNITCPCLYCVEIHLNCNRPQQLPTIQTTRDTSPPCVDLNLQDRVVPLIRVKQAARERSWESGWLSRATRGIVAYWVGKFLSLILQKHGKAEGCTPEKEGFSAYVSFPFSIFFFFLSSS</sequence>
<proteinExistence type="predicted"/>
<organism evidence="1 2">
    <name type="scientific">Carya illinoinensis</name>
    <name type="common">Pecan</name>
    <dbReference type="NCBI Taxonomy" id="32201"/>
    <lineage>
        <taxon>Eukaryota</taxon>
        <taxon>Viridiplantae</taxon>
        <taxon>Streptophyta</taxon>
        <taxon>Embryophyta</taxon>
        <taxon>Tracheophyta</taxon>
        <taxon>Spermatophyta</taxon>
        <taxon>Magnoliopsida</taxon>
        <taxon>eudicotyledons</taxon>
        <taxon>Gunneridae</taxon>
        <taxon>Pentapetalae</taxon>
        <taxon>rosids</taxon>
        <taxon>fabids</taxon>
        <taxon>Fagales</taxon>
        <taxon>Juglandaceae</taxon>
        <taxon>Carya</taxon>
    </lineage>
</organism>
<name>A0A8T1NGC6_CARIL</name>
<keyword evidence="2" id="KW-1185">Reference proteome</keyword>
<evidence type="ECO:0000313" key="2">
    <source>
        <dbReference type="Proteomes" id="UP000811609"/>
    </source>
</evidence>